<accession>X1TLU9</accession>
<dbReference type="EMBL" id="BARW01026518">
    <property type="protein sequence ID" value="GAJ06318.1"/>
    <property type="molecule type" value="Genomic_DNA"/>
</dbReference>
<name>X1TLU9_9ZZZZ</name>
<dbReference type="SUPFAM" id="SSF109854">
    <property type="entry name" value="DinB/YfiT-like putative metalloenzymes"/>
    <property type="match status" value="1"/>
</dbReference>
<sequence length="151" mass="17583">MTSKERMVNRFDESMSGGWHGPSLYKLVETLGIEEAVDKPLPHRHTIWEILNHIVFWIDMVGQVLRGREHPKIGELDDWPPMGSTDREWTEAVVALKASHDDLKEAIFGFERSFSENIHPEEFTYEWVIYGLCNHNIYHTGQIILLRISNP</sequence>
<protein>
    <recommendedName>
        <fullName evidence="1">DinB-like domain-containing protein</fullName>
    </recommendedName>
</protein>
<dbReference type="AlphaFoldDB" id="X1TLU9"/>
<gene>
    <name evidence="2" type="ORF">S12H4_43229</name>
</gene>
<dbReference type="InterPro" id="IPR034660">
    <property type="entry name" value="DinB/YfiT-like"/>
</dbReference>
<reference evidence="2" key="1">
    <citation type="journal article" date="2014" name="Front. Microbiol.">
        <title>High frequency of phylogenetically diverse reductive dehalogenase-homologous genes in deep subseafloor sedimentary metagenomes.</title>
        <authorList>
            <person name="Kawai M."/>
            <person name="Futagami T."/>
            <person name="Toyoda A."/>
            <person name="Takaki Y."/>
            <person name="Nishi S."/>
            <person name="Hori S."/>
            <person name="Arai W."/>
            <person name="Tsubouchi T."/>
            <person name="Morono Y."/>
            <person name="Uchiyama I."/>
            <person name="Ito T."/>
            <person name="Fujiyama A."/>
            <person name="Inagaki F."/>
            <person name="Takami H."/>
        </authorList>
    </citation>
    <scope>NUCLEOTIDE SEQUENCE</scope>
    <source>
        <strain evidence="2">Expedition CK06-06</strain>
    </source>
</reference>
<dbReference type="Pfam" id="PF12867">
    <property type="entry name" value="DinB_2"/>
    <property type="match status" value="1"/>
</dbReference>
<organism evidence="2">
    <name type="scientific">marine sediment metagenome</name>
    <dbReference type="NCBI Taxonomy" id="412755"/>
    <lineage>
        <taxon>unclassified sequences</taxon>
        <taxon>metagenomes</taxon>
        <taxon>ecological metagenomes</taxon>
    </lineage>
</organism>
<dbReference type="InterPro" id="IPR024775">
    <property type="entry name" value="DinB-like"/>
</dbReference>
<comment type="caution">
    <text evidence="2">The sequence shown here is derived from an EMBL/GenBank/DDBJ whole genome shotgun (WGS) entry which is preliminary data.</text>
</comment>
<proteinExistence type="predicted"/>
<feature type="domain" description="DinB-like" evidence="1">
    <location>
        <begin position="24"/>
        <end position="143"/>
    </location>
</feature>
<evidence type="ECO:0000259" key="1">
    <source>
        <dbReference type="Pfam" id="PF12867"/>
    </source>
</evidence>
<dbReference type="Gene3D" id="1.20.120.450">
    <property type="entry name" value="dinb family like domain"/>
    <property type="match status" value="1"/>
</dbReference>
<evidence type="ECO:0000313" key="2">
    <source>
        <dbReference type="EMBL" id="GAJ06318.1"/>
    </source>
</evidence>